<accession>A0A4Z1TBJ6</accession>
<dbReference type="Proteomes" id="UP000315496">
    <property type="component" value="Chromosome 1"/>
</dbReference>
<feature type="compositionally biased region" description="Polar residues" evidence="2">
    <location>
        <begin position="44"/>
        <end position="69"/>
    </location>
</feature>
<evidence type="ECO:0000313" key="3">
    <source>
        <dbReference type="EMBL" id="TNJ29899.1"/>
    </source>
</evidence>
<proteinExistence type="predicted"/>
<keyword evidence="1" id="KW-0175">Coiled coil</keyword>
<reference evidence="3 4" key="1">
    <citation type="submission" date="2019-05" db="EMBL/GenBank/DDBJ databases">
        <title>The compact genome of Giardia muris reveals important steps in the evolution of intestinal protozoan parasites.</title>
        <authorList>
            <person name="Xu F."/>
            <person name="Jimenez-Gonzalez A."/>
            <person name="Einarsson E."/>
            <person name="Astvaldsson A."/>
            <person name="Peirasmaki D."/>
            <person name="Eckmann L."/>
            <person name="Andersson J.O."/>
            <person name="Svard S.G."/>
            <person name="Jerlstrom-Hultqvist J."/>
        </authorList>
    </citation>
    <scope>NUCLEOTIDE SEQUENCE [LARGE SCALE GENOMIC DNA]</scope>
    <source>
        <strain evidence="3 4">Roberts-Thomson</strain>
    </source>
</reference>
<dbReference type="OrthoDB" id="10258119at2759"/>
<dbReference type="AlphaFoldDB" id="A0A4Z1TBJ6"/>
<name>A0A4Z1TBJ6_GIAMU</name>
<feature type="region of interest" description="Disordered" evidence="2">
    <location>
        <begin position="532"/>
        <end position="580"/>
    </location>
</feature>
<feature type="coiled-coil region" evidence="1">
    <location>
        <begin position="263"/>
        <end position="336"/>
    </location>
</feature>
<gene>
    <name evidence="3" type="ORF">GMRT_10324</name>
</gene>
<dbReference type="EMBL" id="VDLU01000001">
    <property type="protein sequence ID" value="TNJ29899.1"/>
    <property type="molecule type" value="Genomic_DNA"/>
</dbReference>
<evidence type="ECO:0000313" key="4">
    <source>
        <dbReference type="Proteomes" id="UP000315496"/>
    </source>
</evidence>
<dbReference type="VEuPathDB" id="GiardiaDB:GMRT_10324"/>
<protein>
    <submittedName>
        <fullName evidence="3">Putative Spindle pole protein</fullName>
    </submittedName>
</protein>
<comment type="caution">
    <text evidence="3">The sequence shown here is derived from an EMBL/GenBank/DDBJ whole genome shotgun (WGS) entry which is preliminary data.</text>
</comment>
<organism evidence="3 4">
    <name type="scientific">Giardia muris</name>
    <dbReference type="NCBI Taxonomy" id="5742"/>
    <lineage>
        <taxon>Eukaryota</taxon>
        <taxon>Metamonada</taxon>
        <taxon>Diplomonadida</taxon>
        <taxon>Hexamitidae</taxon>
        <taxon>Giardiinae</taxon>
        <taxon>Giardia</taxon>
    </lineage>
</organism>
<keyword evidence="4" id="KW-1185">Reference proteome</keyword>
<evidence type="ECO:0000256" key="2">
    <source>
        <dbReference type="SAM" id="MobiDB-lite"/>
    </source>
</evidence>
<feature type="region of interest" description="Disordered" evidence="2">
    <location>
        <begin position="1"/>
        <end position="128"/>
    </location>
</feature>
<sequence length="580" mass="64015">MSLGTSQAAPRAVGIDIRRFSRPAAADRPTAGLARSHAGGSARPVSTQLRFGSSTQSQTAAPRALTTSMRPRASTLAVSTVDRPGVTKAPRKQVRPGTEPTLKQPGHRERTGEAGRQTGQSPEEMPPPRIVQCVSGDNPLSRSLRDAQAEPVGLLARDPQLLKKSFAMVTELLENPYAGISVENLLQEMARLETELATTRADHGAEVHRLEEELNKACVLIDERDAQIRAGTAACRKLEQATAAMTTQMAAEAQDRRAIQTSLDMARAEIESLHAQLQEQDIRLQRNETRYNEAAEEWKADARRMQTELDEMDGRLRTLNTDLETASRTNLELEQMLADGAEMNRSLQEEMLQLTECNQRGKENERALRAQLITIQEEVAKYRAEEHKRASAGLVQDFGRTSADLRYTLAAVDASSQTVARYITHEELHDAQECIAELERTVERLQTAYSGLSVVTGENGSSLVGPDNVEVRVVPCEHCERGIDFQQALIDLTDLHKYRTEWLVDMPVLREENKKLKLAIVELGRRLKAAEERAASAPSQTDDLAALAQDLEPDPVADENRTLNLANLPTLPKALSGKPK</sequence>
<evidence type="ECO:0000256" key="1">
    <source>
        <dbReference type="SAM" id="Coils"/>
    </source>
</evidence>